<gene>
    <name evidence="1" type="ORF">ABK905_13410</name>
</gene>
<name>A0AAU7Q442_9GAMM</name>
<sequence>MQTMFAHLKSFGVEPERYVVNKIKDMIQNEAECFNMPGLTSRVAISNNR</sequence>
<dbReference type="EMBL" id="CP157947">
    <property type="protein sequence ID" value="XBS67912.1"/>
    <property type="molecule type" value="Genomic_DNA"/>
</dbReference>
<organism evidence="1">
    <name type="scientific">Acerihabitans sp. KWT182</name>
    <dbReference type="NCBI Taxonomy" id="3157919"/>
    <lineage>
        <taxon>Bacteria</taxon>
        <taxon>Pseudomonadati</taxon>
        <taxon>Pseudomonadota</taxon>
        <taxon>Gammaproteobacteria</taxon>
        <taxon>Enterobacterales</taxon>
        <taxon>Pectobacteriaceae</taxon>
        <taxon>Acerihabitans</taxon>
    </lineage>
</organism>
<dbReference type="AlphaFoldDB" id="A0AAU7Q442"/>
<protein>
    <submittedName>
        <fullName evidence="1">Uncharacterized protein</fullName>
    </submittedName>
</protein>
<proteinExistence type="predicted"/>
<accession>A0AAU7Q442</accession>
<evidence type="ECO:0000313" key="1">
    <source>
        <dbReference type="EMBL" id="XBS67912.1"/>
    </source>
</evidence>
<reference evidence="1" key="1">
    <citation type="submission" date="2024-06" db="EMBL/GenBank/DDBJ databases">
        <authorList>
            <person name="Coelho C."/>
            <person name="Bento M."/>
            <person name="Garcia E."/>
            <person name="Camelo A."/>
            <person name="Brandao I."/>
            <person name="Espirito Santo C."/>
            <person name="Trovao J."/>
            <person name="Verissimo A."/>
            <person name="Costa J."/>
            <person name="Tiago I."/>
        </authorList>
    </citation>
    <scope>NUCLEOTIDE SEQUENCE</scope>
    <source>
        <strain evidence="1">KWT182</strain>
    </source>
</reference>